<keyword evidence="3" id="KW-0479">Metal-binding</keyword>
<comment type="similarity">
    <text evidence="1">Belongs to the peptidase C40 family.</text>
</comment>
<proteinExistence type="inferred from homology"/>
<dbReference type="Gene3D" id="3.90.1720.10">
    <property type="entry name" value="endopeptidase domain like (from Nostoc punctiforme)"/>
    <property type="match status" value="1"/>
</dbReference>
<dbReference type="InterPro" id="IPR038765">
    <property type="entry name" value="Papain-like_cys_pep_sf"/>
</dbReference>
<dbReference type="PROSITE" id="PS51935">
    <property type="entry name" value="NLPC_P60"/>
    <property type="match status" value="1"/>
</dbReference>
<gene>
    <name evidence="9" type="ORF">AB204_18215</name>
</gene>
<evidence type="ECO:0000256" key="7">
    <source>
        <dbReference type="ARBA" id="ARBA00023049"/>
    </source>
</evidence>
<dbReference type="InterPro" id="IPR006487">
    <property type="entry name" value="Phage_lambda_L"/>
</dbReference>
<dbReference type="RefSeq" id="WP_047964792.1">
    <property type="nucleotide sequence ID" value="NZ_CAWMBG010000151.1"/>
</dbReference>
<comment type="caution">
    <text evidence="9">The sequence shown here is derived from an EMBL/GenBank/DDBJ whole genome shotgun (WGS) entry which is preliminary data.</text>
</comment>
<dbReference type="PATRIC" id="fig|880157.4.peg.3915"/>
<dbReference type="InterPro" id="IPR051929">
    <property type="entry name" value="VirAsm_ModProt"/>
</dbReference>
<dbReference type="AlphaFoldDB" id="A0A0J5FNK7"/>
<dbReference type="SUPFAM" id="SSF54001">
    <property type="entry name" value="Cysteine proteinases"/>
    <property type="match status" value="1"/>
</dbReference>
<dbReference type="GO" id="GO:0008270">
    <property type="term" value="F:zinc ion binding"/>
    <property type="evidence" value="ECO:0007669"/>
    <property type="project" value="TreeGrafter"/>
</dbReference>
<dbReference type="Gene3D" id="3.40.140.10">
    <property type="entry name" value="Cytidine Deaminase, domain 2"/>
    <property type="match status" value="1"/>
</dbReference>
<keyword evidence="10" id="KW-1185">Reference proteome</keyword>
<dbReference type="InterPro" id="IPR000064">
    <property type="entry name" value="NLP_P60_dom"/>
</dbReference>
<dbReference type="GO" id="GO:0051536">
    <property type="term" value="F:iron-sulfur cluster binding"/>
    <property type="evidence" value="ECO:0007669"/>
    <property type="project" value="InterPro"/>
</dbReference>
<evidence type="ECO:0000256" key="2">
    <source>
        <dbReference type="ARBA" id="ARBA00022670"/>
    </source>
</evidence>
<reference evidence="9 10" key="1">
    <citation type="submission" date="2015-06" db="EMBL/GenBank/DDBJ databases">
        <title>Draft Whole-Genome Sequence of the Entomopathogenic Bacterium Xenorhabdus khoisanae.</title>
        <authorList>
            <person name="Naidoo S."/>
            <person name="Featherston J."/>
            <person name="Gray V.M."/>
        </authorList>
    </citation>
    <scope>NUCLEOTIDE SEQUENCE [LARGE SCALE GENOMIC DNA]</scope>
    <source>
        <strain evidence="9 10">MCB</strain>
    </source>
</reference>
<sequence>MKINADLQRLESGNKILLFSVDGSAFGGPELYFHNYPTPYTEKELEGDIDSLPIKSIWWQGVEYKPWPVKVEGLEVNSDGRSTSSTLTVANLDGTISAMCLAYQNMAQARVTIRMTFAHYLDARNFPEGNSEADPTQEKIDVYYIDSKTHEDNESVQFALSSPADLQGIQIPTRQIHSLCTWCMRGLYRKSPCGYTGTIIAIVHSHPDATTQPSQLDIAQCDLSQIPWVIVSWPEGDIRTLMPTEGIKPLIGRPFVHGIWDCYAIVRDWYRLERDIDIPDFERSESWWERGENLYMKNYAAAGFVECSGELQVGDVIIMQVQAKEPNHAGVYIGEGLMLHHMYGQLSHRVPYSGYWQERTIITLRHRNPPASAGFLLE</sequence>
<dbReference type="Proteomes" id="UP000036277">
    <property type="component" value="Unassembled WGS sequence"/>
</dbReference>
<dbReference type="EMBL" id="LFCV01000151">
    <property type="protein sequence ID" value="KMJ43699.1"/>
    <property type="molecule type" value="Genomic_DNA"/>
</dbReference>
<dbReference type="NCBIfam" id="TIGR01600">
    <property type="entry name" value="phage_tail_L"/>
    <property type="match status" value="1"/>
</dbReference>
<dbReference type="GO" id="GO:0008235">
    <property type="term" value="F:metalloexopeptidase activity"/>
    <property type="evidence" value="ECO:0007669"/>
    <property type="project" value="TreeGrafter"/>
</dbReference>
<dbReference type="PANTHER" id="PTHR34858">
    <property type="entry name" value="CYSO-CYSTEINE PEPTIDASE"/>
    <property type="match status" value="1"/>
</dbReference>
<evidence type="ECO:0000313" key="9">
    <source>
        <dbReference type="EMBL" id="KMJ43699.1"/>
    </source>
</evidence>
<dbReference type="GO" id="GO:0030430">
    <property type="term" value="C:host cell cytoplasm"/>
    <property type="evidence" value="ECO:0007669"/>
    <property type="project" value="InterPro"/>
</dbReference>
<dbReference type="Pfam" id="PF05100">
    <property type="entry name" value="Phage_tail_L"/>
    <property type="match status" value="1"/>
</dbReference>
<keyword evidence="5" id="KW-0788">Thiol protease</keyword>
<dbReference type="GO" id="GO:0046718">
    <property type="term" value="P:symbiont entry into host cell"/>
    <property type="evidence" value="ECO:0007669"/>
    <property type="project" value="InterPro"/>
</dbReference>
<keyword evidence="2" id="KW-0645">Protease</keyword>
<dbReference type="GO" id="GO:0008234">
    <property type="term" value="F:cysteine-type peptidase activity"/>
    <property type="evidence" value="ECO:0007669"/>
    <property type="project" value="UniProtKB-KW"/>
</dbReference>
<evidence type="ECO:0000256" key="6">
    <source>
        <dbReference type="ARBA" id="ARBA00022833"/>
    </source>
</evidence>
<keyword evidence="6" id="KW-0862">Zinc</keyword>
<evidence type="ECO:0000256" key="3">
    <source>
        <dbReference type="ARBA" id="ARBA00022723"/>
    </source>
</evidence>
<keyword evidence="7" id="KW-0482">Metalloprotease</keyword>
<dbReference type="SUPFAM" id="SSF102712">
    <property type="entry name" value="JAB1/MPN domain"/>
    <property type="match status" value="1"/>
</dbReference>
<evidence type="ECO:0000256" key="4">
    <source>
        <dbReference type="ARBA" id="ARBA00022801"/>
    </source>
</evidence>
<protein>
    <recommendedName>
        <fullName evidence="8">NlpC/P60 domain-containing protein</fullName>
    </recommendedName>
</protein>
<feature type="domain" description="NlpC/P60" evidence="8">
    <location>
        <begin position="231"/>
        <end position="367"/>
    </location>
</feature>
<keyword evidence="4" id="KW-0378">Hydrolase</keyword>
<organism evidence="9 10">
    <name type="scientific">Xenorhabdus khoisanae</name>
    <dbReference type="NCBI Taxonomy" id="880157"/>
    <lineage>
        <taxon>Bacteria</taxon>
        <taxon>Pseudomonadati</taxon>
        <taxon>Pseudomonadota</taxon>
        <taxon>Gammaproteobacteria</taxon>
        <taxon>Enterobacterales</taxon>
        <taxon>Morganellaceae</taxon>
        <taxon>Xenorhabdus</taxon>
    </lineage>
</organism>
<evidence type="ECO:0000256" key="5">
    <source>
        <dbReference type="ARBA" id="ARBA00022807"/>
    </source>
</evidence>
<evidence type="ECO:0000256" key="1">
    <source>
        <dbReference type="ARBA" id="ARBA00007074"/>
    </source>
</evidence>
<name>A0A0J5FNK7_9GAMM</name>
<dbReference type="GO" id="GO:0006508">
    <property type="term" value="P:proteolysis"/>
    <property type="evidence" value="ECO:0007669"/>
    <property type="project" value="UniProtKB-KW"/>
</dbReference>
<evidence type="ECO:0000259" key="8">
    <source>
        <dbReference type="PROSITE" id="PS51935"/>
    </source>
</evidence>
<dbReference type="Pfam" id="PF00877">
    <property type="entry name" value="NLPC_P60"/>
    <property type="match status" value="1"/>
</dbReference>
<dbReference type="OrthoDB" id="9807055at2"/>
<accession>A0A0J5FNK7</accession>
<dbReference type="PANTHER" id="PTHR34858:SF1">
    <property type="entry name" value="CYSO-CYSTEINE PEPTIDASE"/>
    <property type="match status" value="1"/>
</dbReference>
<evidence type="ECO:0000313" key="10">
    <source>
        <dbReference type="Proteomes" id="UP000036277"/>
    </source>
</evidence>
<dbReference type="STRING" id="880157.AB204_18215"/>